<sequence>MCVTGNRSGISSAGVNAPPLTRVVVRDPSGGEAVVRGALCLSEACWSSAPPSPGLITRQDRLTPGKQPTDPLPLHCSRSVLIRYLFCHLPSGYSNLTMTTLMDPGADDPPLPPPPLPPQPARVCLRLVSFKN</sequence>
<dbReference type="Proteomes" id="UP001148018">
    <property type="component" value="Unassembled WGS sequence"/>
</dbReference>
<reference evidence="1" key="1">
    <citation type="submission" date="2022-07" db="EMBL/GenBank/DDBJ databases">
        <title>Chromosome-level genome of Muraenolepis orangiensis.</title>
        <authorList>
            <person name="Kim J."/>
        </authorList>
    </citation>
    <scope>NUCLEOTIDE SEQUENCE</scope>
    <source>
        <strain evidence="1">KU_S4_2022</strain>
        <tissue evidence="1">Muscle</tissue>
    </source>
</reference>
<evidence type="ECO:0000313" key="1">
    <source>
        <dbReference type="EMBL" id="KAJ3603811.1"/>
    </source>
</evidence>
<dbReference type="AlphaFoldDB" id="A0A9Q0EDH9"/>
<comment type="caution">
    <text evidence="1">The sequence shown here is derived from an EMBL/GenBank/DDBJ whole genome shotgun (WGS) entry which is preliminary data.</text>
</comment>
<gene>
    <name evidence="1" type="ORF">NHX12_028552</name>
</gene>
<organism evidence="1 2">
    <name type="scientific">Muraenolepis orangiensis</name>
    <name type="common">Patagonian moray cod</name>
    <dbReference type="NCBI Taxonomy" id="630683"/>
    <lineage>
        <taxon>Eukaryota</taxon>
        <taxon>Metazoa</taxon>
        <taxon>Chordata</taxon>
        <taxon>Craniata</taxon>
        <taxon>Vertebrata</taxon>
        <taxon>Euteleostomi</taxon>
        <taxon>Actinopterygii</taxon>
        <taxon>Neopterygii</taxon>
        <taxon>Teleostei</taxon>
        <taxon>Neoteleostei</taxon>
        <taxon>Acanthomorphata</taxon>
        <taxon>Zeiogadaria</taxon>
        <taxon>Gadariae</taxon>
        <taxon>Gadiformes</taxon>
        <taxon>Muraenolepidoidei</taxon>
        <taxon>Muraenolepididae</taxon>
        <taxon>Muraenolepis</taxon>
    </lineage>
</organism>
<evidence type="ECO:0000313" key="2">
    <source>
        <dbReference type="Proteomes" id="UP001148018"/>
    </source>
</evidence>
<proteinExistence type="predicted"/>
<dbReference type="EMBL" id="JANIIK010000044">
    <property type="protein sequence ID" value="KAJ3603811.1"/>
    <property type="molecule type" value="Genomic_DNA"/>
</dbReference>
<accession>A0A9Q0EDH9</accession>
<name>A0A9Q0EDH9_9TELE</name>
<keyword evidence="2" id="KW-1185">Reference proteome</keyword>
<protein>
    <submittedName>
        <fullName evidence="1">Uncharacterized protein</fullName>
    </submittedName>
</protein>